<dbReference type="EMBL" id="LECT01000016">
    <property type="protein sequence ID" value="KLU05939.1"/>
    <property type="molecule type" value="Genomic_DNA"/>
</dbReference>
<evidence type="ECO:0000313" key="2">
    <source>
        <dbReference type="Proteomes" id="UP000036367"/>
    </source>
</evidence>
<dbReference type="AlphaFoldDB" id="A0A0J1EKA6"/>
<reference evidence="1" key="1">
    <citation type="submission" date="2015-05" db="EMBL/GenBank/DDBJ databases">
        <title>Permanent draft genome of Rhodopirellula islandicus K833.</title>
        <authorList>
            <person name="Kizina J."/>
            <person name="Richter M."/>
            <person name="Glockner F.O."/>
            <person name="Harder J."/>
        </authorList>
    </citation>
    <scope>NUCLEOTIDE SEQUENCE [LARGE SCALE GENOMIC DNA]</scope>
    <source>
        <strain evidence="1">K833</strain>
    </source>
</reference>
<organism evidence="1 2">
    <name type="scientific">Rhodopirellula islandica</name>
    <dbReference type="NCBI Taxonomy" id="595434"/>
    <lineage>
        <taxon>Bacteria</taxon>
        <taxon>Pseudomonadati</taxon>
        <taxon>Planctomycetota</taxon>
        <taxon>Planctomycetia</taxon>
        <taxon>Pirellulales</taxon>
        <taxon>Pirellulaceae</taxon>
        <taxon>Rhodopirellula</taxon>
    </lineage>
</organism>
<keyword evidence="2" id="KW-1185">Reference proteome</keyword>
<gene>
    <name evidence="1" type="ORF">RISK_001790</name>
</gene>
<evidence type="ECO:0000313" key="1">
    <source>
        <dbReference type="EMBL" id="KLU05939.1"/>
    </source>
</evidence>
<accession>A0A0J1EKA6</accession>
<dbReference type="STRING" id="595434.RISK_001790"/>
<dbReference type="PATRIC" id="fig|595434.4.peg.1708"/>
<comment type="caution">
    <text evidence="1">The sequence shown here is derived from an EMBL/GenBank/DDBJ whole genome shotgun (WGS) entry which is preliminary data.</text>
</comment>
<protein>
    <submittedName>
        <fullName evidence="1">Uncharacterized protein</fullName>
    </submittedName>
</protein>
<dbReference type="Proteomes" id="UP000036367">
    <property type="component" value="Unassembled WGS sequence"/>
</dbReference>
<proteinExistence type="predicted"/>
<sequence length="66" mass="7248">MGVKIHSSIVGVTSLQDNRLVRGEAGETATFTRGEWACVHWPGRIGRSFFSKSWSISILVLSSGQR</sequence>
<name>A0A0J1EKA6_RHOIS</name>